<protein>
    <submittedName>
        <fullName evidence="2">Uncharacterized protein</fullName>
    </submittedName>
</protein>
<gene>
    <name evidence="2" type="ORF">A2W41_04435</name>
</gene>
<organism evidence="2 3">
    <name type="scientific">Candidatus Ryanbacteria bacterium RIFCSPHIGHO2_01_45_13</name>
    <dbReference type="NCBI Taxonomy" id="1802112"/>
    <lineage>
        <taxon>Bacteria</taxon>
        <taxon>Candidatus Ryaniibacteriota</taxon>
    </lineage>
</organism>
<name>A0A1G2G118_9BACT</name>
<evidence type="ECO:0000313" key="2">
    <source>
        <dbReference type="EMBL" id="OGZ43550.1"/>
    </source>
</evidence>
<sequence>MAMIFNQLLLGFGEIGHALVRDLSVWWVLTPIFLLWISMELYFGEYKQEQLGFSSALANGVSLAWVSVTSLRLFTFEEGLQLTLQFLILLFFLLYSVIIIWASFMHTFSPQGVSILASPSLIYFFSTLSVLWGQRLLTINIGIVSAFIILFLLIYLLLFVIKRQLGVLGEIETVKYAGNQNKQQNQ</sequence>
<evidence type="ECO:0000256" key="1">
    <source>
        <dbReference type="SAM" id="Phobius"/>
    </source>
</evidence>
<feature type="transmembrane region" description="Helical" evidence="1">
    <location>
        <begin position="139"/>
        <end position="161"/>
    </location>
</feature>
<keyword evidence="1" id="KW-0812">Transmembrane</keyword>
<keyword evidence="1" id="KW-1133">Transmembrane helix</keyword>
<evidence type="ECO:0000313" key="3">
    <source>
        <dbReference type="Proteomes" id="UP000176700"/>
    </source>
</evidence>
<feature type="transmembrane region" description="Helical" evidence="1">
    <location>
        <begin position="25"/>
        <end position="44"/>
    </location>
</feature>
<dbReference type="Proteomes" id="UP000176700">
    <property type="component" value="Unassembled WGS sequence"/>
</dbReference>
<proteinExistence type="predicted"/>
<dbReference type="AlphaFoldDB" id="A0A1G2G118"/>
<feature type="transmembrane region" description="Helical" evidence="1">
    <location>
        <begin position="82"/>
        <end position="101"/>
    </location>
</feature>
<feature type="transmembrane region" description="Helical" evidence="1">
    <location>
        <begin position="56"/>
        <end position="76"/>
    </location>
</feature>
<accession>A0A1G2G118</accession>
<dbReference type="EMBL" id="MHNI01000005">
    <property type="protein sequence ID" value="OGZ43550.1"/>
    <property type="molecule type" value="Genomic_DNA"/>
</dbReference>
<feature type="transmembrane region" description="Helical" evidence="1">
    <location>
        <begin position="113"/>
        <end position="133"/>
    </location>
</feature>
<reference evidence="2 3" key="1">
    <citation type="journal article" date="2016" name="Nat. Commun.">
        <title>Thousands of microbial genomes shed light on interconnected biogeochemical processes in an aquifer system.</title>
        <authorList>
            <person name="Anantharaman K."/>
            <person name="Brown C.T."/>
            <person name="Hug L.A."/>
            <person name="Sharon I."/>
            <person name="Castelle C.J."/>
            <person name="Probst A.J."/>
            <person name="Thomas B.C."/>
            <person name="Singh A."/>
            <person name="Wilkins M.J."/>
            <person name="Karaoz U."/>
            <person name="Brodie E.L."/>
            <person name="Williams K.H."/>
            <person name="Hubbard S.S."/>
            <person name="Banfield J.F."/>
        </authorList>
    </citation>
    <scope>NUCLEOTIDE SEQUENCE [LARGE SCALE GENOMIC DNA]</scope>
</reference>
<comment type="caution">
    <text evidence="2">The sequence shown here is derived from an EMBL/GenBank/DDBJ whole genome shotgun (WGS) entry which is preliminary data.</text>
</comment>
<keyword evidence="1" id="KW-0472">Membrane</keyword>